<accession>A0A101LTV2</accession>
<comment type="caution">
    <text evidence="2">The sequence shown here is derived from an EMBL/GenBank/DDBJ whole genome shotgun (WGS) entry which is preliminary data.</text>
</comment>
<keyword evidence="1" id="KW-0472">Membrane</keyword>
<dbReference type="EMBL" id="LKAM01000023">
    <property type="protein sequence ID" value="KUM45235.1"/>
    <property type="molecule type" value="Genomic_DNA"/>
</dbReference>
<proteinExistence type="predicted"/>
<reference evidence="2" key="1">
    <citation type="journal article" date="2015" name="Genome Biol. Evol.">
        <title>Organellar Genomes of White Spruce (Picea glauca): Assembly and Annotation.</title>
        <authorList>
            <person name="Jackman S.D."/>
            <person name="Warren R.L."/>
            <person name="Gibb E.A."/>
            <person name="Vandervalk B.P."/>
            <person name="Mohamadi H."/>
            <person name="Chu J."/>
            <person name="Raymond A."/>
            <person name="Pleasance S."/>
            <person name="Coope R."/>
            <person name="Wildung M.R."/>
            <person name="Ritland C.E."/>
            <person name="Bousquet J."/>
            <person name="Jones S.J."/>
            <person name="Bohlmann J."/>
            <person name="Birol I."/>
        </authorList>
    </citation>
    <scope>NUCLEOTIDE SEQUENCE [LARGE SCALE GENOMIC DNA]</scope>
    <source>
        <tissue evidence="2">Flushing bud</tissue>
    </source>
</reference>
<organism evidence="2">
    <name type="scientific">Picea glauca</name>
    <name type="common">White spruce</name>
    <name type="synonym">Pinus glauca</name>
    <dbReference type="NCBI Taxonomy" id="3330"/>
    <lineage>
        <taxon>Eukaryota</taxon>
        <taxon>Viridiplantae</taxon>
        <taxon>Streptophyta</taxon>
        <taxon>Embryophyta</taxon>
        <taxon>Tracheophyta</taxon>
        <taxon>Spermatophyta</taxon>
        <taxon>Pinopsida</taxon>
        <taxon>Pinidae</taxon>
        <taxon>Conifers I</taxon>
        <taxon>Pinales</taxon>
        <taxon>Pinaceae</taxon>
        <taxon>Picea</taxon>
    </lineage>
</organism>
<feature type="transmembrane region" description="Helical" evidence="1">
    <location>
        <begin position="51"/>
        <end position="72"/>
    </location>
</feature>
<protein>
    <submittedName>
        <fullName evidence="2">Uncharacterized protein</fullName>
    </submittedName>
</protein>
<evidence type="ECO:0000256" key="1">
    <source>
        <dbReference type="SAM" id="Phobius"/>
    </source>
</evidence>
<geneLocation type="mitochondrion" evidence="2"/>
<keyword evidence="1" id="KW-0812">Transmembrane</keyword>
<evidence type="ECO:0000313" key="2">
    <source>
        <dbReference type="EMBL" id="KUM45235.1"/>
    </source>
</evidence>
<sequence length="104" mass="11918">MRLSCGAKLFSIQKMGCLIIPEGKATRIELKASKLLRSILRIYAVHLHTSLAHHLLITYYTLYMYICLPYYLARLSRTERGVTTPYLSYLLGGRAKVTLHRSES</sequence>
<dbReference type="AlphaFoldDB" id="A0A101LTV2"/>
<keyword evidence="2" id="KW-0496">Mitochondrion</keyword>
<gene>
    <name evidence="2" type="ORF">ABT39_MTgene3558</name>
</gene>
<keyword evidence="1" id="KW-1133">Transmembrane helix</keyword>
<name>A0A101LTV2_PICGL</name>